<keyword evidence="1" id="KW-0732">Signal</keyword>
<feature type="chain" id="PRO_5019478455" evidence="1">
    <location>
        <begin position="19"/>
        <end position="183"/>
    </location>
</feature>
<organism evidence="2 3">
    <name type="scientific">Saitozyma podzolica</name>
    <dbReference type="NCBI Taxonomy" id="1890683"/>
    <lineage>
        <taxon>Eukaryota</taxon>
        <taxon>Fungi</taxon>
        <taxon>Dikarya</taxon>
        <taxon>Basidiomycota</taxon>
        <taxon>Agaricomycotina</taxon>
        <taxon>Tremellomycetes</taxon>
        <taxon>Tremellales</taxon>
        <taxon>Trimorphomycetaceae</taxon>
        <taxon>Saitozyma</taxon>
    </lineage>
</organism>
<feature type="signal peptide" evidence="1">
    <location>
        <begin position="1"/>
        <end position="18"/>
    </location>
</feature>
<accession>A0A427YWS6</accession>
<reference evidence="2 3" key="1">
    <citation type="submission" date="2018-11" db="EMBL/GenBank/DDBJ databases">
        <title>Genome sequence of Saitozyma podzolica DSM 27192.</title>
        <authorList>
            <person name="Aliyu H."/>
            <person name="Gorte O."/>
            <person name="Ochsenreither K."/>
        </authorList>
    </citation>
    <scope>NUCLEOTIDE SEQUENCE [LARGE SCALE GENOMIC DNA]</scope>
    <source>
        <strain evidence="2 3">DSM 27192</strain>
    </source>
</reference>
<protein>
    <submittedName>
        <fullName evidence="2">Uncharacterized protein</fullName>
    </submittedName>
</protein>
<dbReference type="Proteomes" id="UP000279259">
    <property type="component" value="Unassembled WGS sequence"/>
</dbReference>
<evidence type="ECO:0000256" key="1">
    <source>
        <dbReference type="SAM" id="SignalP"/>
    </source>
</evidence>
<keyword evidence="3" id="KW-1185">Reference proteome</keyword>
<evidence type="ECO:0000313" key="2">
    <source>
        <dbReference type="EMBL" id="RSH95485.1"/>
    </source>
</evidence>
<dbReference type="EMBL" id="RSCD01000001">
    <property type="protein sequence ID" value="RSH95485.1"/>
    <property type="molecule type" value="Genomic_DNA"/>
</dbReference>
<evidence type="ECO:0000313" key="3">
    <source>
        <dbReference type="Proteomes" id="UP000279259"/>
    </source>
</evidence>
<gene>
    <name evidence="2" type="ORF">EHS25_000577</name>
</gene>
<name>A0A427YWS6_9TREE</name>
<dbReference type="OrthoDB" id="10413886at2759"/>
<dbReference type="AlphaFoldDB" id="A0A427YWS6"/>
<sequence>MHLSFWLLPALAALEAMAIPTQTTPIDKRSPAAFSWPESISLHSGTRRKMSNGERIRRGEPVARPKRLFKERSGLQKRIDAGPSTTVAVGAQSWVYQYCVSSSLTNDKAHFPGKTADMSVYDAAESCASSTLTDYQTDTAAGKTRNFGVGVSGNFWLCYTDISSSTTEPCSTGDAFAFYEYQV</sequence>
<comment type="caution">
    <text evidence="2">The sequence shown here is derived from an EMBL/GenBank/DDBJ whole genome shotgun (WGS) entry which is preliminary data.</text>
</comment>
<proteinExistence type="predicted"/>